<reference evidence="1 2" key="1">
    <citation type="submission" date="2018-08" db="EMBL/GenBank/DDBJ databases">
        <title>Recombination of ecologically and evolutionarily significant loci maintains genetic cohesion in the Pseudomonas syringae species complex.</title>
        <authorList>
            <person name="Dillon M."/>
            <person name="Thakur S."/>
            <person name="Almeida R.N.D."/>
            <person name="Weir B.S."/>
            <person name="Guttman D.S."/>
        </authorList>
    </citation>
    <scope>NUCLEOTIDE SEQUENCE [LARGE SCALE GENOMIC DNA]</scope>
    <source>
        <strain evidence="1 2">ICMP 3353</strain>
    </source>
</reference>
<gene>
    <name evidence="1" type="ORF">ALQ04_00912</name>
</gene>
<evidence type="ECO:0008006" key="3">
    <source>
        <dbReference type="Google" id="ProtNLM"/>
    </source>
</evidence>
<proteinExistence type="predicted"/>
<dbReference type="RefSeq" id="WP_122318383.1">
    <property type="nucleotide sequence ID" value="NZ_RBRE01000091.1"/>
</dbReference>
<evidence type="ECO:0000313" key="1">
    <source>
        <dbReference type="EMBL" id="RMQ40851.1"/>
    </source>
</evidence>
<accession>A0A3M4LIL9</accession>
<sequence length="173" mass="18894">MYLNKKSSRCILLAGALVIGGCTSFLQGKQYVIPGPDEPSATVRLKAGNGARLDAMTFSDNGCYAGYTILPSNGDYIESRVAVNKELILTYWQTAGSSVCQIPFSFTPKDGATYTLIQGFWSKPQAGILPIFNREQHFCGVGVIRKVGDQEEIEPIQQLKINTGFACLKFVNK</sequence>
<dbReference type="EMBL" id="RBRE01000091">
    <property type="protein sequence ID" value="RMQ40851.1"/>
    <property type="molecule type" value="Genomic_DNA"/>
</dbReference>
<dbReference type="PROSITE" id="PS51257">
    <property type="entry name" value="PROKAR_LIPOPROTEIN"/>
    <property type="match status" value="1"/>
</dbReference>
<organism evidence="1 2">
    <name type="scientific">Pseudomonas cichorii</name>
    <dbReference type="NCBI Taxonomy" id="36746"/>
    <lineage>
        <taxon>Bacteria</taxon>
        <taxon>Pseudomonadati</taxon>
        <taxon>Pseudomonadota</taxon>
        <taxon>Gammaproteobacteria</taxon>
        <taxon>Pseudomonadales</taxon>
        <taxon>Pseudomonadaceae</taxon>
        <taxon>Pseudomonas</taxon>
    </lineage>
</organism>
<dbReference type="Proteomes" id="UP000277236">
    <property type="component" value="Unassembled WGS sequence"/>
</dbReference>
<comment type="caution">
    <text evidence="1">The sequence shown here is derived from an EMBL/GenBank/DDBJ whole genome shotgun (WGS) entry which is preliminary data.</text>
</comment>
<evidence type="ECO:0000313" key="2">
    <source>
        <dbReference type="Proteomes" id="UP000277236"/>
    </source>
</evidence>
<dbReference type="AlphaFoldDB" id="A0A3M4LIL9"/>
<protein>
    <recommendedName>
        <fullName evidence="3">Lipoprotein</fullName>
    </recommendedName>
</protein>
<dbReference type="OrthoDB" id="6974214at2"/>
<name>A0A3M4LIL9_PSECI</name>